<evidence type="ECO:0000256" key="2">
    <source>
        <dbReference type="ARBA" id="ARBA00022475"/>
    </source>
</evidence>
<evidence type="ECO:0000256" key="5">
    <source>
        <dbReference type="ARBA" id="ARBA00023136"/>
    </source>
</evidence>
<evidence type="ECO:0000259" key="7">
    <source>
        <dbReference type="Pfam" id="PF02687"/>
    </source>
</evidence>
<feature type="domain" description="ABC3 transporter permease C-terminal" evidence="7">
    <location>
        <begin position="260"/>
        <end position="385"/>
    </location>
</feature>
<dbReference type="GO" id="GO:0098797">
    <property type="term" value="C:plasma membrane protein complex"/>
    <property type="evidence" value="ECO:0007669"/>
    <property type="project" value="TreeGrafter"/>
</dbReference>
<feature type="domain" description="MacB-like periplasmic core" evidence="8">
    <location>
        <begin position="25"/>
        <end position="206"/>
    </location>
</feature>
<evidence type="ECO:0000259" key="8">
    <source>
        <dbReference type="Pfam" id="PF12704"/>
    </source>
</evidence>
<gene>
    <name evidence="9" type="ORF">METZ01_LOCUS31192</name>
</gene>
<evidence type="ECO:0000256" key="4">
    <source>
        <dbReference type="ARBA" id="ARBA00022989"/>
    </source>
</evidence>
<protein>
    <recommendedName>
        <fullName evidence="10">ABC3 transporter permease protein domain-containing protein</fullName>
    </recommendedName>
</protein>
<dbReference type="PANTHER" id="PTHR30489">
    <property type="entry name" value="LIPOPROTEIN-RELEASING SYSTEM TRANSMEMBRANE PROTEIN LOLE"/>
    <property type="match status" value="1"/>
</dbReference>
<dbReference type="EMBL" id="UINC01001349">
    <property type="protein sequence ID" value="SUZ78338.1"/>
    <property type="molecule type" value="Genomic_DNA"/>
</dbReference>
<dbReference type="AlphaFoldDB" id="A0A381QH98"/>
<dbReference type="Pfam" id="PF02687">
    <property type="entry name" value="FtsX"/>
    <property type="match status" value="1"/>
</dbReference>
<evidence type="ECO:0000256" key="6">
    <source>
        <dbReference type="SAM" id="Phobius"/>
    </source>
</evidence>
<feature type="transmembrane region" description="Helical" evidence="6">
    <location>
        <begin position="357"/>
        <end position="375"/>
    </location>
</feature>
<feature type="transmembrane region" description="Helical" evidence="6">
    <location>
        <begin position="256"/>
        <end position="282"/>
    </location>
</feature>
<accession>A0A381QH98</accession>
<keyword evidence="4 6" id="KW-1133">Transmembrane helix</keyword>
<evidence type="ECO:0000256" key="3">
    <source>
        <dbReference type="ARBA" id="ARBA00022692"/>
    </source>
</evidence>
<evidence type="ECO:0008006" key="10">
    <source>
        <dbReference type="Google" id="ProtNLM"/>
    </source>
</evidence>
<dbReference type="PANTHER" id="PTHR30489:SF0">
    <property type="entry name" value="LIPOPROTEIN-RELEASING SYSTEM TRANSMEMBRANE PROTEIN LOLE"/>
    <property type="match status" value="1"/>
</dbReference>
<name>A0A381QH98_9ZZZZ</name>
<sequence>MLLSFRLAFRYLLSPQKGSFSSFASWLAVAGLGIGIAALMLTACIIHGFETTVSRKISSFDGTARIQHILGQPISLSENKLGSFISEANTHYDVQPFVRGMSMVRSGYHADGVLIEGVNKLSPALLINWLNPRSQKQLKKGEIVMGRQLADLLKVNRGNTVFVEELAGKATRRIKSLTVVGLYHSGLSEYDKTLGYVSIKDAQSLLGYDEDTATGWVLYSKETFNQTLPDISYPYVMETWRQRHALLFEWIQIQRWPAFIMFGLIALVGIVNIIAALAMIIVEKKAQVGILVSQGFPKSNMQMVFMIQGGFIGIMGGLFGGLAALGIIFLQLKFELFTISEEIYFMDQIPMSFDKPMFLLILALSYILCMAASWWPSKAILRLKPAQALLYE</sequence>
<evidence type="ECO:0000313" key="9">
    <source>
        <dbReference type="EMBL" id="SUZ78338.1"/>
    </source>
</evidence>
<feature type="transmembrane region" description="Helical" evidence="6">
    <location>
        <begin position="303"/>
        <end position="330"/>
    </location>
</feature>
<organism evidence="9">
    <name type="scientific">marine metagenome</name>
    <dbReference type="NCBI Taxonomy" id="408172"/>
    <lineage>
        <taxon>unclassified sequences</taxon>
        <taxon>metagenomes</taxon>
        <taxon>ecological metagenomes</taxon>
    </lineage>
</organism>
<dbReference type="InterPro" id="IPR025857">
    <property type="entry name" value="MacB_PCD"/>
</dbReference>
<dbReference type="GO" id="GO:0044874">
    <property type="term" value="P:lipoprotein localization to outer membrane"/>
    <property type="evidence" value="ECO:0007669"/>
    <property type="project" value="TreeGrafter"/>
</dbReference>
<keyword evidence="5 6" id="KW-0472">Membrane</keyword>
<reference evidence="9" key="1">
    <citation type="submission" date="2018-05" db="EMBL/GenBank/DDBJ databases">
        <authorList>
            <person name="Lanie J.A."/>
            <person name="Ng W.-L."/>
            <person name="Kazmierczak K.M."/>
            <person name="Andrzejewski T.M."/>
            <person name="Davidsen T.M."/>
            <person name="Wayne K.J."/>
            <person name="Tettelin H."/>
            <person name="Glass J.I."/>
            <person name="Rusch D."/>
            <person name="Podicherti R."/>
            <person name="Tsui H.-C.T."/>
            <person name="Winkler M.E."/>
        </authorList>
    </citation>
    <scope>NUCLEOTIDE SEQUENCE</scope>
</reference>
<feature type="transmembrane region" description="Helical" evidence="6">
    <location>
        <begin position="20"/>
        <end position="49"/>
    </location>
</feature>
<proteinExistence type="predicted"/>
<keyword evidence="2" id="KW-1003">Cell membrane</keyword>
<evidence type="ECO:0000256" key="1">
    <source>
        <dbReference type="ARBA" id="ARBA00004651"/>
    </source>
</evidence>
<dbReference type="Pfam" id="PF12704">
    <property type="entry name" value="MacB_PCD"/>
    <property type="match status" value="1"/>
</dbReference>
<comment type="subcellular location">
    <subcellularLocation>
        <location evidence="1">Cell membrane</location>
        <topology evidence="1">Multi-pass membrane protein</topology>
    </subcellularLocation>
</comment>
<dbReference type="InterPro" id="IPR003838">
    <property type="entry name" value="ABC3_permease_C"/>
</dbReference>
<dbReference type="InterPro" id="IPR051447">
    <property type="entry name" value="Lipoprotein-release_system"/>
</dbReference>
<keyword evidence="3 6" id="KW-0812">Transmembrane</keyword>